<evidence type="ECO:0000256" key="1">
    <source>
        <dbReference type="SAM" id="MobiDB-lite"/>
    </source>
</evidence>
<comment type="caution">
    <text evidence="2">The sequence shown here is derived from an EMBL/GenBank/DDBJ whole genome shotgun (WGS) entry which is preliminary data.</text>
</comment>
<evidence type="ECO:0008006" key="4">
    <source>
        <dbReference type="Google" id="ProtNLM"/>
    </source>
</evidence>
<name>A0ABP0SED6_9DINO</name>
<evidence type="ECO:0000313" key="2">
    <source>
        <dbReference type="EMBL" id="CAK9110740.1"/>
    </source>
</evidence>
<keyword evidence="3" id="KW-1185">Reference proteome</keyword>
<proteinExistence type="predicted"/>
<reference evidence="2 3" key="1">
    <citation type="submission" date="2024-02" db="EMBL/GenBank/DDBJ databases">
        <authorList>
            <person name="Chen Y."/>
            <person name="Shah S."/>
            <person name="Dougan E. K."/>
            <person name="Thang M."/>
            <person name="Chan C."/>
        </authorList>
    </citation>
    <scope>NUCLEOTIDE SEQUENCE [LARGE SCALE GENOMIC DNA]</scope>
</reference>
<organism evidence="2 3">
    <name type="scientific">Durusdinium trenchii</name>
    <dbReference type="NCBI Taxonomy" id="1381693"/>
    <lineage>
        <taxon>Eukaryota</taxon>
        <taxon>Sar</taxon>
        <taxon>Alveolata</taxon>
        <taxon>Dinophyceae</taxon>
        <taxon>Suessiales</taxon>
        <taxon>Symbiodiniaceae</taxon>
        <taxon>Durusdinium</taxon>
    </lineage>
</organism>
<dbReference type="Proteomes" id="UP001642484">
    <property type="component" value="Unassembled WGS sequence"/>
</dbReference>
<protein>
    <recommendedName>
        <fullName evidence="4">RRM domain-containing protein</fullName>
    </recommendedName>
</protein>
<accession>A0ABP0SED6</accession>
<dbReference type="SUPFAM" id="SSF54928">
    <property type="entry name" value="RNA-binding domain, RBD"/>
    <property type="match status" value="1"/>
</dbReference>
<sequence length="81" mass="8757">MVQRLSSSAPPPPPPFDEAGEEAARRHCVFFHNAPIRVNEATLKRFFERAGNVRRGSGSGAGFFIPQLPIPPCRIKVGSAG</sequence>
<gene>
    <name evidence="2" type="ORF">CCMP2556_LOCUS51451</name>
</gene>
<feature type="region of interest" description="Disordered" evidence="1">
    <location>
        <begin position="1"/>
        <end position="21"/>
    </location>
</feature>
<dbReference type="EMBL" id="CAXAMN010027439">
    <property type="protein sequence ID" value="CAK9110740.1"/>
    <property type="molecule type" value="Genomic_DNA"/>
</dbReference>
<dbReference type="InterPro" id="IPR035979">
    <property type="entry name" value="RBD_domain_sf"/>
</dbReference>
<evidence type="ECO:0000313" key="3">
    <source>
        <dbReference type="Proteomes" id="UP001642484"/>
    </source>
</evidence>